<evidence type="ECO:0000313" key="3">
    <source>
        <dbReference type="Proteomes" id="UP000572635"/>
    </source>
</evidence>
<comment type="caution">
    <text evidence="2">The sequence shown here is derived from an EMBL/GenBank/DDBJ whole genome shotgun (WGS) entry which is preliminary data.</text>
</comment>
<reference evidence="2 3" key="1">
    <citation type="submission" date="2020-08" db="EMBL/GenBank/DDBJ databases">
        <title>Sequencing the genomes of 1000 actinobacteria strains.</title>
        <authorList>
            <person name="Klenk H.-P."/>
        </authorList>
    </citation>
    <scope>NUCLEOTIDE SEQUENCE [LARGE SCALE GENOMIC DNA]</scope>
    <source>
        <strain evidence="2 3">DSM 44551</strain>
    </source>
</reference>
<accession>A0A7W8QL42</accession>
<dbReference type="EMBL" id="JACHDB010000001">
    <property type="protein sequence ID" value="MBB5431760.1"/>
    <property type="molecule type" value="Genomic_DNA"/>
</dbReference>
<protein>
    <recommendedName>
        <fullName evidence="4">EcsC family protein</fullName>
    </recommendedName>
</protein>
<dbReference type="RefSeq" id="WP_246528209.1">
    <property type="nucleotide sequence ID" value="NZ_BAAAJD010000099.1"/>
</dbReference>
<evidence type="ECO:0000256" key="1">
    <source>
        <dbReference type="SAM" id="MobiDB-lite"/>
    </source>
</evidence>
<feature type="region of interest" description="Disordered" evidence="1">
    <location>
        <begin position="1"/>
        <end position="20"/>
    </location>
</feature>
<dbReference type="Proteomes" id="UP000572635">
    <property type="component" value="Unassembled WGS sequence"/>
</dbReference>
<proteinExistence type="predicted"/>
<name>A0A7W8QL42_9ACTN</name>
<gene>
    <name evidence="2" type="ORF">HDA36_001844</name>
</gene>
<keyword evidence="3" id="KW-1185">Reference proteome</keyword>
<evidence type="ECO:0008006" key="4">
    <source>
        <dbReference type="Google" id="ProtNLM"/>
    </source>
</evidence>
<evidence type="ECO:0000313" key="2">
    <source>
        <dbReference type="EMBL" id="MBB5431760.1"/>
    </source>
</evidence>
<sequence>MTTGTTPESDPGGPGTDLVPVEQEDLGELVGRIVSEEGADPKRRAGLVARLARALAGSARAAGVKSAAGGRWLADTFAEDIAPRIPVRDRETLIRHHKGLTGEELADVLVRNAAHATTTVGAAGGALAAVQFTAPPLLLTAPAQLVAESLVVAAIEVKLIAELHEVYGTPIPGGGLRRTTGYVTAWAHRRGIDPLQAGQSLTVVLGAAAKAALRKRLLLLLGRHLTTLGPYLTGAVAGGALNRTATLALARAIRADLAPAAVEKAGAGKSAVGKTGKKVRRALGRGA</sequence>
<dbReference type="AlphaFoldDB" id="A0A7W8QL42"/>
<organism evidence="2 3">
    <name type="scientific">Nocardiopsis composta</name>
    <dbReference type="NCBI Taxonomy" id="157465"/>
    <lineage>
        <taxon>Bacteria</taxon>
        <taxon>Bacillati</taxon>
        <taxon>Actinomycetota</taxon>
        <taxon>Actinomycetes</taxon>
        <taxon>Streptosporangiales</taxon>
        <taxon>Nocardiopsidaceae</taxon>
        <taxon>Nocardiopsis</taxon>
    </lineage>
</organism>